<feature type="chain" id="PRO_5017980329" description="DUF4165 domain-containing protein" evidence="1">
    <location>
        <begin position="22"/>
        <end position="103"/>
    </location>
</feature>
<dbReference type="RefSeq" id="WP_124936532.1">
    <property type="nucleotide sequence ID" value="NZ_RJVQ01000002.1"/>
</dbReference>
<gene>
    <name evidence="2" type="ORF">EES38_07495</name>
</gene>
<accession>A0A3N9TJN0</accession>
<sequence>MKTLATVAAVSAFALAAQINAAPLDVNVFTQSNQAQIKVTENGAPAANVPVTVNGLNTQLLKTSDQGSIVVTNFDDNARTYTFSVQQPDGTVTEAKRFLSRQH</sequence>
<evidence type="ECO:0000313" key="3">
    <source>
        <dbReference type="Proteomes" id="UP000281112"/>
    </source>
</evidence>
<comment type="caution">
    <text evidence="2">The sequence shown here is derived from an EMBL/GenBank/DDBJ whole genome shotgun (WGS) entry which is preliminary data.</text>
</comment>
<evidence type="ECO:0000256" key="1">
    <source>
        <dbReference type="SAM" id="SignalP"/>
    </source>
</evidence>
<dbReference type="AlphaFoldDB" id="A0A3N9TJN0"/>
<organism evidence="2 3">
    <name type="scientific">Vibrio viridaestus</name>
    <dbReference type="NCBI Taxonomy" id="2487322"/>
    <lineage>
        <taxon>Bacteria</taxon>
        <taxon>Pseudomonadati</taxon>
        <taxon>Pseudomonadota</taxon>
        <taxon>Gammaproteobacteria</taxon>
        <taxon>Vibrionales</taxon>
        <taxon>Vibrionaceae</taxon>
        <taxon>Vibrio</taxon>
    </lineage>
</organism>
<keyword evidence="1" id="KW-0732">Signal</keyword>
<reference evidence="2 3" key="1">
    <citation type="submission" date="2018-11" db="EMBL/GenBank/DDBJ databases">
        <title>Vibrio LJC006 sp. nov., isolated from seawater during the bloom of the enteromorpha.</title>
        <authorList>
            <person name="Liang J."/>
        </authorList>
    </citation>
    <scope>NUCLEOTIDE SEQUENCE [LARGE SCALE GENOMIC DNA]</scope>
    <source>
        <strain evidence="2 3">LJC006</strain>
    </source>
</reference>
<feature type="signal peptide" evidence="1">
    <location>
        <begin position="1"/>
        <end position="21"/>
    </location>
</feature>
<evidence type="ECO:0000313" key="2">
    <source>
        <dbReference type="EMBL" id="RQW64410.1"/>
    </source>
</evidence>
<evidence type="ECO:0008006" key="4">
    <source>
        <dbReference type="Google" id="ProtNLM"/>
    </source>
</evidence>
<proteinExistence type="predicted"/>
<dbReference type="EMBL" id="RJVQ01000002">
    <property type="protein sequence ID" value="RQW64410.1"/>
    <property type="molecule type" value="Genomic_DNA"/>
</dbReference>
<keyword evidence="3" id="KW-1185">Reference proteome</keyword>
<dbReference type="OrthoDB" id="5878793at2"/>
<protein>
    <recommendedName>
        <fullName evidence="4">DUF4165 domain-containing protein</fullName>
    </recommendedName>
</protein>
<dbReference type="Proteomes" id="UP000281112">
    <property type="component" value="Unassembled WGS sequence"/>
</dbReference>
<name>A0A3N9TJN0_9VIBR</name>